<accession>A0A5M9J4Y1</accession>
<comment type="caution">
    <text evidence="1">The sequence shown here is derived from an EMBL/GenBank/DDBJ whole genome shotgun (WGS) entry which is preliminary data.</text>
</comment>
<name>A0A5M9J4Y1_9PSED</name>
<sequence>MLMQVLINTQALGRFFPKGAQVDFRMGVMVIFNYLSSKLYSLM</sequence>
<gene>
    <name evidence="1" type="ORF">FX985_02881</name>
</gene>
<protein>
    <submittedName>
        <fullName evidence="1">Uncharacterized protein</fullName>
    </submittedName>
</protein>
<evidence type="ECO:0000313" key="2">
    <source>
        <dbReference type="Proteomes" id="UP000323425"/>
    </source>
</evidence>
<proteinExistence type="predicted"/>
<organism evidence="1 2">
    <name type="scientific">Pseudomonas extremaustralis</name>
    <dbReference type="NCBI Taxonomy" id="359110"/>
    <lineage>
        <taxon>Bacteria</taxon>
        <taxon>Pseudomonadati</taxon>
        <taxon>Pseudomonadota</taxon>
        <taxon>Gammaproteobacteria</taxon>
        <taxon>Pseudomonadales</taxon>
        <taxon>Pseudomonadaceae</taxon>
        <taxon>Pseudomonas</taxon>
    </lineage>
</organism>
<dbReference type="Proteomes" id="UP000323425">
    <property type="component" value="Unassembled WGS sequence"/>
</dbReference>
<dbReference type="AlphaFoldDB" id="A0A5M9J4Y1"/>
<reference evidence="1 2" key="1">
    <citation type="journal article" date="2018" name="Plant Biotechnol. Rep.">
        <title>Diversity and antifungal activity of endophytic bacteria associated with Panax ginseng seedlings.</title>
        <authorList>
            <person name="Park J.M."/>
            <person name="Hong C.E."/>
            <person name="Jo S.H."/>
        </authorList>
    </citation>
    <scope>NUCLEOTIDE SEQUENCE [LARGE SCALE GENOMIC DNA]</scope>
    <source>
        <strain evidence="1 2">PgKB38</strain>
    </source>
</reference>
<dbReference type="EMBL" id="VTFH01000001">
    <property type="protein sequence ID" value="KAA8562815.1"/>
    <property type="molecule type" value="Genomic_DNA"/>
</dbReference>
<evidence type="ECO:0000313" key="1">
    <source>
        <dbReference type="EMBL" id="KAA8562815.1"/>
    </source>
</evidence>